<evidence type="ECO:0000256" key="1">
    <source>
        <dbReference type="SAM" id="MobiDB-lite"/>
    </source>
</evidence>
<evidence type="ECO:0000313" key="2">
    <source>
        <dbReference type="EMBL" id="ALH23351.1"/>
    </source>
</evidence>
<dbReference type="Proteomes" id="UP000203826">
    <property type="component" value="Segment"/>
</dbReference>
<accession>A0A0N9R4A1</accession>
<evidence type="ECO:0000313" key="3">
    <source>
        <dbReference type="Proteomes" id="UP000203826"/>
    </source>
</evidence>
<feature type="region of interest" description="Disordered" evidence="1">
    <location>
        <begin position="1"/>
        <end position="25"/>
    </location>
</feature>
<reference evidence="2 3" key="1">
    <citation type="journal article" date="2015" name="Genome Announc.">
        <title>The 474-Kilobase-Pair Complete Genome Sequence of CeV-01B, a Virus Infecting Haptolina (Chrysochromulina) ericina (Prymnesiophyceae).</title>
        <authorList>
            <person name="Gallot-Lavallee L."/>
            <person name="Pagarete A."/>
            <person name="Legendre M."/>
            <person name="Santini S."/>
            <person name="Sandaa R.A."/>
            <person name="Himmelbauer H."/>
            <person name="Ogata H."/>
            <person name="Bratbak G."/>
            <person name="Claverie J.M."/>
        </authorList>
    </citation>
    <scope>NUCLEOTIDE SEQUENCE [LARGE SCALE GENOMIC DNA]</scope>
    <source>
        <strain evidence="2">CeV-01B</strain>
    </source>
</reference>
<dbReference type="KEGG" id="vg:26049312"/>
<organism evidence="2 3">
    <name type="scientific">Chrysochromulina ericina virus CeV-01B</name>
    <dbReference type="NCBI Taxonomy" id="3070830"/>
    <lineage>
        <taxon>Viruses</taxon>
        <taxon>Varidnaviria</taxon>
        <taxon>Bamfordvirae</taxon>
        <taxon>Nucleocytoviricota</taxon>
        <taxon>Megaviricetes</taxon>
        <taxon>Imitervirales</taxon>
        <taxon>Mesomimiviridae</taxon>
        <taxon>Tethysvirus</taxon>
        <taxon>Tethysvirus raunefjordenense</taxon>
    </lineage>
</organism>
<sequence>MRKYRKKTKKKVRFRRNKTRVKREKMRGGNISIHQLMSTIGANPNPYPFHKVRYNTTISPP</sequence>
<keyword evidence="3" id="KW-1185">Reference proteome</keyword>
<dbReference type="EMBL" id="KT820662">
    <property type="protein sequence ID" value="ALH23351.1"/>
    <property type="molecule type" value="Genomic_DNA"/>
</dbReference>
<proteinExistence type="predicted"/>
<gene>
    <name evidence="2" type="ORF">ceV_445</name>
</gene>
<name>A0A0N9R4A1_9VIRU</name>
<protein>
    <submittedName>
        <fullName evidence="2">Uncharacterized protein</fullName>
    </submittedName>
</protein>